<keyword evidence="2" id="KW-1185">Reference proteome</keyword>
<sequence length="210" mass="23485">MSTTTHNTNKACCTIPPVKSDYQPKGTFKSYAGFNRVYVAGPEKPGKLALVCVFDIFGYKPQTQQGADILAENLNAQVLLPDFFEGDEPWPLEKFPPTTPEDQKKLQEWFGGFANPANHVPNMLSADDAAKLEIPFGCYISNDEPVDEFDKIKEILAKKPLADKNDFKHFDSFHGWAAARANLDDPDNKAKYEELYCDLINFTKKNSGLA</sequence>
<dbReference type="OrthoDB" id="2147163at2759"/>
<accession>A0A0C3SC56</accession>
<dbReference type="PANTHER" id="PTHR47668:SF1">
    <property type="entry name" value="DIENELACTONE HYDROLASE DOMAIN-CONTAINING PROTEIN-RELATED"/>
    <property type="match status" value="1"/>
</dbReference>
<dbReference type="Gene3D" id="3.40.50.1820">
    <property type="entry name" value="alpha/beta hydrolase"/>
    <property type="match status" value="1"/>
</dbReference>
<dbReference type="HOGENOM" id="CLU_054590_0_1_1"/>
<protein>
    <recommendedName>
        <fullName evidence="3">Dienelactone hydrolase domain-containing protein</fullName>
    </recommendedName>
</protein>
<dbReference type="InterPro" id="IPR029058">
    <property type="entry name" value="AB_hydrolase_fold"/>
</dbReference>
<dbReference type="EMBL" id="KN840478">
    <property type="protein sequence ID" value="KIP08540.1"/>
    <property type="molecule type" value="Genomic_DNA"/>
</dbReference>
<evidence type="ECO:0008006" key="3">
    <source>
        <dbReference type="Google" id="ProtNLM"/>
    </source>
</evidence>
<evidence type="ECO:0000313" key="1">
    <source>
        <dbReference type="EMBL" id="KIP08540.1"/>
    </source>
</evidence>
<dbReference type="Proteomes" id="UP000053257">
    <property type="component" value="Unassembled WGS sequence"/>
</dbReference>
<dbReference type="PANTHER" id="PTHR47668">
    <property type="entry name" value="DIENELACTONE HYDROLASE FAMILY PROTEIN (AFU_ORTHOLOGUE AFUA_6G01940)"/>
    <property type="match status" value="1"/>
</dbReference>
<dbReference type="AlphaFoldDB" id="A0A0C3SC56"/>
<name>A0A0C3SC56_PHLG1</name>
<reference evidence="1 2" key="1">
    <citation type="journal article" date="2014" name="PLoS Genet.">
        <title>Analysis of the Phlebiopsis gigantea genome, transcriptome and secretome provides insight into its pioneer colonization strategies of wood.</title>
        <authorList>
            <person name="Hori C."/>
            <person name="Ishida T."/>
            <person name="Igarashi K."/>
            <person name="Samejima M."/>
            <person name="Suzuki H."/>
            <person name="Master E."/>
            <person name="Ferreira P."/>
            <person name="Ruiz-Duenas F.J."/>
            <person name="Held B."/>
            <person name="Canessa P."/>
            <person name="Larrondo L.F."/>
            <person name="Schmoll M."/>
            <person name="Druzhinina I.S."/>
            <person name="Kubicek C.P."/>
            <person name="Gaskell J.A."/>
            <person name="Kersten P."/>
            <person name="St John F."/>
            <person name="Glasner J."/>
            <person name="Sabat G."/>
            <person name="Splinter BonDurant S."/>
            <person name="Syed K."/>
            <person name="Yadav J."/>
            <person name="Mgbeahuruike A.C."/>
            <person name="Kovalchuk A."/>
            <person name="Asiegbu F.O."/>
            <person name="Lackner G."/>
            <person name="Hoffmeister D."/>
            <person name="Rencoret J."/>
            <person name="Gutierrez A."/>
            <person name="Sun H."/>
            <person name="Lindquist E."/>
            <person name="Barry K."/>
            <person name="Riley R."/>
            <person name="Grigoriev I.V."/>
            <person name="Henrissat B."/>
            <person name="Kues U."/>
            <person name="Berka R.M."/>
            <person name="Martinez A.T."/>
            <person name="Covert S.F."/>
            <person name="Blanchette R.A."/>
            <person name="Cullen D."/>
        </authorList>
    </citation>
    <scope>NUCLEOTIDE SEQUENCE [LARGE SCALE GENOMIC DNA]</scope>
    <source>
        <strain evidence="1 2">11061_1 CR5-6</strain>
    </source>
</reference>
<proteinExistence type="predicted"/>
<dbReference type="STRING" id="745531.A0A0C3SC56"/>
<evidence type="ECO:0000313" key="2">
    <source>
        <dbReference type="Proteomes" id="UP000053257"/>
    </source>
</evidence>
<gene>
    <name evidence="1" type="ORF">PHLGIDRAFT_69188</name>
</gene>
<organism evidence="1 2">
    <name type="scientific">Phlebiopsis gigantea (strain 11061_1 CR5-6)</name>
    <name type="common">White-rot fungus</name>
    <name type="synonym">Peniophora gigantea</name>
    <dbReference type="NCBI Taxonomy" id="745531"/>
    <lineage>
        <taxon>Eukaryota</taxon>
        <taxon>Fungi</taxon>
        <taxon>Dikarya</taxon>
        <taxon>Basidiomycota</taxon>
        <taxon>Agaricomycotina</taxon>
        <taxon>Agaricomycetes</taxon>
        <taxon>Polyporales</taxon>
        <taxon>Phanerochaetaceae</taxon>
        <taxon>Phlebiopsis</taxon>
    </lineage>
</organism>